<dbReference type="Gene3D" id="2.60.40.1400">
    <property type="entry name" value="G protein-activated inward rectifier potassium channel 1"/>
    <property type="match status" value="1"/>
</dbReference>
<keyword evidence="15" id="KW-1185">Reference proteome</keyword>
<evidence type="ECO:0000256" key="5">
    <source>
        <dbReference type="ARBA" id="ARBA00022882"/>
    </source>
</evidence>
<proteinExistence type="predicted"/>
<dbReference type="PANTHER" id="PTHR11767:SF102">
    <property type="entry name" value="INWARDLY RECTIFYING POTASSIUM CHANNEL 1, ISOFORM F"/>
    <property type="match status" value="1"/>
</dbReference>
<evidence type="ECO:0000313" key="15">
    <source>
        <dbReference type="Proteomes" id="UP001149142"/>
    </source>
</evidence>
<evidence type="ECO:0000256" key="6">
    <source>
        <dbReference type="ARBA" id="ARBA00022958"/>
    </source>
</evidence>
<dbReference type="InterPro" id="IPR013099">
    <property type="entry name" value="K_chnl_dom"/>
</dbReference>
<dbReference type="SUPFAM" id="SSF81296">
    <property type="entry name" value="E set domains"/>
    <property type="match status" value="1"/>
</dbReference>
<dbReference type="InterPro" id="IPR014756">
    <property type="entry name" value="Ig_E-set"/>
</dbReference>
<dbReference type="RefSeq" id="WP_270005233.1">
    <property type="nucleotide sequence ID" value="NZ_JAPFGC010000002.1"/>
</dbReference>
<dbReference type="Pfam" id="PF17655">
    <property type="entry name" value="IRK_C"/>
    <property type="match status" value="1"/>
</dbReference>
<evidence type="ECO:0000256" key="11">
    <source>
        <dbReference type="SAM" id="Phobius"/>
    </source>
</evidence>
<keyword evidence="4 11" id="KW-0812">Transmembrane</keyword>
<feature type="transmembrane region" description="Helical" evidence="11">
    <location>
        <begin position="117"/>
        <end position="142"/>
    </location>
</feature>
<evidence type="ECO:0000256" key="2">
    <source>
        <dbReference type="ARBA" id="ARBA00022448"/>
    </source>
</evidence>
<accession>A0ABT4RYH9</accession>
<keyword evidence="8" id="KW-0406">Ion transport</keyword>
<keyword evidence="7 11" id="KW-1133">Transmembrane helix</keyword>
<feature type="domain" description="Inward rectifier potassium channel C-terminal" evidence="13">
    <location>
        <begin position="151"/>
        <end position="302"/>
    </location>
</feature>
<keyword evidence="10" id="KW-0407">Ion channel</keyword>
<evidence type="ECO:0000256" key="7">
    <source>
        <dbReference type="ARBA" id="ARBA00022989"/>
    </source>
</evidence>
<dbReference type="InterPro" id="IPR016449">
    <property type="entry name" value="K_chnl_inward-rec_Kir"/>
</dbReference>
<sequence length="307" mass="35423">MPKKIKDPGLGEQSSEFAQSIMNSDGSFNVNRVNKRTNILDTYHYLINITWTRFFLLAIVAFTAVNVLFALIYLLIGVDQIMVPTNSVLENFITALFFSAQTLTTLGYGYLAPNGMLSGFISSFEAFLGLSMFAFLTGLIYGRFSKPKASIRFSENLIFRDFNTTKAIMFRLVNNRSNVMIKPKATVTLALSKLNNKNEYKRSFYNLKLEREQINYLPTTWTIVHEIDQDSPLIEYKNDELNLLNAELVVMITYFDQSFNQEVHQIHAYNFKDLKLNYKFNPAFYYDKDGKLILDFDKIDSITPYKS</sequence>
<comment type="subcellular location">
    <subcellularLocation>
        <location evidence="1">Membrane</location>
        <topology evidence="1">Multi-pass membrane protein</topology>
    </subcellularLocation>
</comment>
<dbReference type="PANTHER" id="PTHR11767">
    <property type="entry name" value="INWARD RECTIFIER POTASSIUM CHANNEL"/>
    <property type="match status" value="1"/>
</dbReference>
<feature type="domain" description="Potassium channel" evidence="12">
    <location>
        <begin position="65"/>
        <end position="140"/>
    </location>
</feature>
<keyword evidence="6" id="KW-0630">Potassium</keyword>
<comment type="caution">
    <text evidence="14">The sequence shown here is derived from an EMBL/GenBank/DDBJ whole genome shotgun (WGS) entry which is preliminary data.</text>
</comment>
<keyword evidence="3" id="KW-0633">Potassium transport</keyword>
<protein>
    <submittedName>
        <fullName evidence="14">Ion channel</fullName>
    </submittedName>
</protein>
<keyword evidence="2" id="KW-0813">Transport</keyword>
<dbReference type="SUPFAM" id="SSF81324">
    <property type="entry name" value="Voltage-gated potassium channels"/>
    <property type="match status" value="1"/>
</dbReference>
<dbReference type="Proteomes" id="UP001149142">
    <property type="component" value="Unassembled WGS sequence"/>
</dbReference>
<gene>
    <name evidence="14" type="ORF">OOZ35_05160</name>
</gene>
<evidence type="ECO:0000259" key="12">
    <source>
        <dbReference type="Pfam" id="PF07885"/>
    </source>
</evidence>
<evidence type="ECO:0000256" key="8">
    <source>
        <dbReference type="ARBA" id="ARBA00023065"/>
    </source>
</evidence>
<evidence type="ECO:0000313" key="14">
    <source>
        <dbReference type="EMBL" id="MDA0176880.1"/>
    </source>
</evidence>
<evidence type="ECO:0000256" key="3">
    <source>
        <dbReference type="ARBA" id="ARBA00022538"/>
    </source>
</evidence>
<evidence type="ECO:0000259" key="13">
    <source>
        <dbReference type="Pfam" id="PF17655"/>
    </source>
</evidence>
<feature type="transmembrane region" description="Helical" evidence="11">
    <location>
        <begin position="88"/>
        <end position="111"/>
    </location>
</feature>
<dbReference type="Gene3D" id="1.10.287.70">
    <property type="match status" value="1"/>
</dbReference>
<dbReference type="InterPro" id="IPR013518">
    <property type="entry name" value="K_chnl_inward-rec_Kir_cyto"/>
</dbReference>
<organism evidence="14 15">
    <name type="scientific">Mesoflavibacter profundi</name>
    <dbReference type="NCBI Taxonomy" id="2708110"/>
    <lineage>
        <taxon>Bacteria</taxon>
        <taxon>Pseudomonadati</taxon>
        <taxon>Bacteroidota</taxon>
        <taxon>Flavobacteriia</taxon>
        <taxon>Flavobacteriales</taxon>
        <taxon>Flavobacteriaceae</taxon>
        <taxon>Mesoflavibacter</taxon>
    </lineage>
</organism>
<evidence type="ECO:0000256" key="9">
    <source>
        <dbReference type="ARBA" id="ARBA00023136"/>
    </source>
</evidence>
<dbReference type="Pfam" id="PF07885">
    <property type="entry name" value="Ion_trans_2"/>
    <property type="match status" value="1"/>
</dbReference>
<evidence type="ECO:0000256" key="4">
    <source>
        <dbReference type="ARBA" id="ARBA00022692"/>
    </source>
</evidence>
<evidence type="ECO:0000256" key="10">
    <source>
        <dbReference type="ARBA" id="ARBA00023303"/>
    </source>
</evidence>
<feature type="transmembrane region" description="Helical" evidence="11">
    <location>
        <begin position="54"/>
        <end position="76"/>
    </location>
</feature>
<reference evidence="14" key="1">
    <citation type="submission" date="2022-11" db="EMBL/GenBank/DDBJ databases">
        <title>Refractory cell wall polysaccharides provide important carbon source for microbial heterotrophs in the hadal ocean.</title>
        <authorList>
            <person name="Zhu X."/>
        </authorList>
    </citation>
    <scope>NUCLEOTIDE SEQUENCE</scope>
    <source>
        <strain evidence="14">MTRN7</strain>
    </source>
</reference>
<keyword evidence="9 11" id="KW-0472">Membrane</keyword>
<dbReference type="InterPro" id="IPR041647">
    <property type="entry name" value="IRK_C"/>
</dbReference>
<evidence type="ECO:0000256" key="1">
    <source>
        <dbReference type="ARBA" id="ARBA00004141"/>
    </source>
</evidence>
<keyword evidence="5" id="KW-0851">Voltage-gated channel</keyword>
<dbReference type="EMBL" id="JAPFGC010000002">
    <property type="protein sequence ID" value="MDA0176880.1"/>
    <property type="molecule type" value="Genomic_DNA"/>
</dbReference>
<name>A0ABT4RYH9_9FLAO</name>
<dbReference type="PRINTS" id="PR01320">
    <property type="entry name" value="KIRCHANNEL"/>
</dbReference>